<name>A0AAV6R4J2_SOLSE</name>
<dbReference type="EMBL" id="JAGKHQ010000013">
    <property type="protein sequence ID" value="KAG7500317.1"/>
    <property type="molecule type" value="Genomic_DNA"/>
</dbReference>
<reference evidence="1 2" key="1">
    <citation type="journal article" date="2021" name="Sci. Rep.">
        <title>Chromosome anchoring in Senegalese sole (Solea senegalensis) reveals sex-associated markers and genome rearrangements in flatfish.</title>
        <authorList>
            <person name="Guerrero-Cozar I."/>
            <person name="Gomez-Garrido J."/>
            <person name="Berbel C."/>
            <person name="Martinez-Blanch J.F."/>
            <person name="Alioto T."/>
            <person name="Claros M.G."/>
            <person name="Gagnaire P.A."/>
            <person name="Manchado M."/>
        </authorList>
    </citation>
    <scope>NUCLEOTIDE SEQUENCE [LARGE SCALE GENOMIC DNA]</scope>
    <source>
        <strain evidence="1">Sse05_10M</strain>
    </source>
</reference>
<dbReference type="Proteomes" id="UP000693946">
    <property type="component" value="Linkage Group LG20"/>
</dbReference>
<keyword evidence="2" id="KW-1185">Reference proteome</keyword>
<comment type="caution">
    <text evidence="1">The sequence shown here is derived from an EMBL/GenBank/DDBJ whole genome shotgun (WGS) entry which is preliminary data.</text>
</comment>
<evidence type="ECO:0000313" key="2">
    <source>
        <dbReference type="Proteomes" id="UP000693946"/>
    </source>
</evidence>
<protein>
    <submittedName>
        <fullName evidence="1">Uncharacterized protein</fullName>
    </submittedName>
</protein>
<dbReference type="AlphaFoldDB" id="A0AAV6R4J2"/>
<accession>A0AAV6R4J2</accession>
<organism evidence="1 2">
    <name type="scientific">Solea senegalensis</name>
    <name type="common">Senegalese sole</name>
    <dbReference type="NCBI Taxonomy" id="28829"/>
    <lineage>
        <taxon>Eukaryota</taxon>
        <taxon>Metazoa</taxon>
        <taxon>Chordata</taxon>
        <taxon>Craniata</taxon>
        <taxon>Vertebrata</taxon>
        <taxon>Euteleostomi</taxon>
        <taxon>Actinopterygii</taxon>
        <taxon>Neopterygii</taxon>
        <taxon>Teleostei</taxon>
        <taxon>Neoteleostei</taxon>
        <taxon>Acanthomorphata</taxon>
        <taxon>Carangaria</taxon>
        <taxon>Pleuronectiformes</taxon>
        <taxon>Pleuronectoidei</taxon>
        <taxon>Soleidae</taxon>
        <taxon>Solea</taxon>
    </lineage>
</organism>
<evidence type="ECO:0000313" key="1">
    <source>
        <dbReference type="EMBL" id="KAG7500317.1"/>
    </source>
</evidence>
<gene>
    <name evidence="1" type="ORF">JOB18_015276</name>
</gene>
<sequence length="102" mass="11291">MASVCVPVLDADVDKELAALAFSGKCCLRHPRGEQNVLSPRCRNDSAHNTTASSTADGFGANLVKHEGAFPLQESVLLHQFCTVPAWRGVRERKEEQEERIW</sequence>
<proteinExistence type="predicted"/>